<comment type="caution">
    <text evidence="2">The sequence shown here is derived from an EMBL/GenBank/DDBJ whole genome shotgun (WGS) entry which is preliminary data.</text>
</comment>
<dbReference type="RefSeq" id="WP_168014461.1">
    <property type="nucleotide sequence ID" value="NZ_JAATEP010000026.1"/>
</dbReference>
<evidence type="ECO:0000256" key="1">
    <source>
        <dbReference type="SAM" id="MobiDB-lite"/>
    </source>
</evidence>
<reference evidence="2 3" key="1">
    <citation type="submission" date="2020-03" db="EMBL/GenBank/DDBJ databases">
        <title>WGS of actinomycetes isolated from Thailand.</title>
        <authorList>
            <person name="Thawai C."/>
        </authorList>
    </citation>
    <scope>NUCLEOTIDE SEQUENCE [LARGE SCALE GENOMIC DNA]</scope>
    <source>
        <strain evidence="2 3">FMUSA5-5</strain>
    </source>
</reference>
<sequence length="66" mass="7101">MTHSTDPPVSSTTPQQEGSTLATVAGDFDWTRRLPPSVRSLVTTWLEIGDEAIRHISIVPVTGGAR</sequence>
<name>A0ABX1BBL8_9ACTN</name>
<accession>A0ABX1BBL8</accession>
<protein>
    <submittedName>
        <fullName evidence="2">Uncharacterized protein</fullName>
    </submittedName>
</protein>
<keyword evidence="3" id="KW-1185">Reference proteome</keyword>
<evidence type="ECO:0000313" key="3">
    <source>
        <dbReference type="Proteomes" id="UP000696294"/>
    </source>
</evidence>
<organism evidence="2 3">
    <name type="scientific">Nonomuraea composti</name>
    <dbReference type="NCBI Taxonomy" id="2720023"/>
    <lineage>
        <taxon>Bacteria</taxon>
        <taxon>Bacillati</taxon>
        <taxon>Actinomycetota</taxon>
        <taxon>Actinomycetes</taxon>
        <taxon>Streptosporangiales</taxon>
        <taxon>Streptosporangiaceae</taxon>
        <taxon>Nonomuraea</taxon>
    </lineage>
</organism>
<dbReference type="Proteomes" id="UP000696294">
    <property type="component" value="Unassembled WGS sequence"/>
</dbReference>
<gene>
    <name evidence="2" type="ORF">HCN51_31700</name>
</gene>
<evidence type="ECO:0000313" key="2">
    <source>
        <dbReference type="EMBL" id="NJP93950.1"/>
    </source>
</evidence>
<feature type="region of interest" description="Disordered" evidence="1">
    <location>
        <begin position="1"/>
        <end position="20"/>
    </location>
</feature>
<proteinExistence type="predicted"/>
<dbReference type="EMBL" id="JAATEP010000026">
    <property type="protein sequence ID" value="NJP93950.1"/>
    <property type="molecule type" value="Genomic_DNA"/>
</dbReference>